<comment type="cofactor">
    <cofactor evidence="12">
        <name>Zn(2+)</name>
        <dbReference type="ChEBI" id="CHEBI:29105"/>
    </cofactor>
    <text evidence="12">Binds 1 zinc ion per subunit.</text>
</comment>
<sequence length="976" mass="108544">MIDYKTTLNLPNTGFAMKANLAQREPDMLKQWQASDLYQQIRAARVGREQFILHDGPPYANGDIHIGHAVNKILKDIIVKSKTLSGFDAPYVPGWDCHGLPIEHNVEKKIGKAGDKVDVKTFRNKCREYAAKQVEGQKADFIRLGVLGEWDKPYLTMDYKFEADIIRALGKIADNGHLHKGFKPVYWSVVGGSALAEAEVEYQDKTSFSIDVKFAFVDQAAVANKIENLQGSGQISLVIWTTTPWTLPANQAVSANAEVDYVLIQVGDERLLIAEALYGSVTARIAAKKIQSVVRDDGLREDVYELDIPLAPLIEAANEGGRAVKKIIDAAASCEIVGRIKGAALENMLLQHPFYARQVPVILGDHVTTDAGTGFVHTAPDHGADDFNVGVKYGIGTLNYIDDHGTYRPNVEIFAGDHVYKVDEKVIALLIEKNALLAQAKITHSFPHCWRTKTPLIFRATPQWFVSMSKNNLRDQVAQAVESVEWVPDWGKARIDAMLATSPDWCISRQRTWGVPIALFVNKETQELHPETARLIEAVAQKVEQGGMDAWFELDAVELLGADADKYQKVTDTLDVWFDSGVTHYAVLAQRAGLRFPADLYLEGSDQHRGWFQSSLKTSMAMHAVPPYKTVLTHGFVVDAQGRKMSKSIGNVIPPQKVMNDLGADVLRLWVAATDFSTEMSVSDEILKRTADSYRRIRNTARFILSNLTGFNPAADTVPVENMLQLDRWIVARTAQLQQEIIAAYDSYQLHLIYQKLHNFCVVELGGFYLDIIKDRQYTVKGDALARRSAQTALQYVIEAMVRWIAPILSFTADEIWKEIAGEREANVFVAEWYQLPTMPADSFADSYWELIAQVKDAVNKVLEAKRTAGEVGGSLGAEVILYCDEKLQSELHKLANELRFVLITSTAEVRPLSEAQEAVATDVAGLQVAVKKSEHAKCERCWHHRADVGANAAHPTICLRCVTNVDGAGEARQFA</sequence>
<keyword evidence="2 12" id="KW-0963">Cytoplasm</keyword>
<dbReference type="HAMAP" id="MF_02002">
    <property type="entry name" value="Ile_tRNA_synth_type1"/>
    <property type="match status" value="1"/>
</dbReference>
<evidence type="ECO:0000259" key="13">
    <source>
        <dbReference type="Pfam" id="PF00133"/>
    </source>
</evidence>
<dbReference type="InterPro" id="IPR050081">
    <property type="entry name" value="Ile-tRNA_ligase"/>
</dbReference>
<feature type="short sequence motif" description="'HIGH' region" evidence="12">
    <location>
        <begin position="58"/>
        <end position="68"/>
    </location>
</feature>
<comment type="catalytic activity">
    <reaction evidence="11 12">
        <text>tRNA(Ile) + L-isoleucine + ATP = L-isoleucyl-tRNA(Ile) + AMP + diphosphate</text>
        <dbReference type="Rhea" id="RHEA:11060"/>
        <dbReference type="Rhea" id="RHEA-COMP:9666"/>
        <dbReference type="Rhea" id="RHEA-COMP:9695"/>
        <dbReference type="ChEBI" id="CHEBI:30616"/>
        <dbReference type="ChEBI" id="CHEBI:33019"/>
        <dbReference type="ChEBI" id="CHEBI:58045"/>
        <dbReference type="ChEBI" id="CHEBI:78442"/>
        <dbReference type="ChEBI" id="CHEBI:78528"/>
        <dbReference type="ChEBI" id="CHEBI:456215"/>
        <dbReference type="EC" id="6.1.1.5"/>
    </reaction>
</comment>
<dbReference type="Gene3D" id="3.40.50.620">
    <property type="entry name" value="HUPs"/>
    <property type="match status" value="2"/>
</dbReference>
<dbReference type="SUPFAM" id="SSF50677">
    <property type="entry name" value="ValRS/IleRS/LeuRS editing domain"/>
    <property type="match status" value="1"/>
</dbReference>
<keyword evidence="8 12" id="KW-0648">Protein biosynthesis</keyword>
<feature type="domain" description="Aminoacyl-tRNA synthetase class Ia" evidence="13">
    <location>
        <begin position="28"/>
        <end position="682"/>
    </location>
</feature>
<feature type="domain" description="Zinc finger FPG/IleRS-type" evidence="14">
    <location>
        <begin position="938"/>
        <end position="964"/>
    </location>
</feature>
<proteinExistence type="inferred from homology"/>
<keyword evidence="5 12" id="KW-0547">Nucleotide-binding</keyword>
<dbReference type="InterPro" id="IPR010663">
    <property type="entry name" value="Znf_FPG/IleRS"/>
</dbReference>
<dbReference type="InterPro" id="IPR033708">
    <property type="entry name" value="Anticodon_Ile_BEm"/>
</dbReference>
<evidence type="ECO:0000256" key="1">
    <source>
        <dbReference type="ARBA" id="ARBA00006887"/>
    </source>
</evidence>
<keyword evidence="6 12" id="KW-0862">Zinc</keyword>
<keyword evidence="4 12" id="KW-0479">Metal-binding</keyword>
<comment type="subcellular location">
    <subcellularLocation>
        <location evidence="12">Cytoplasm</location>
    </subcellularLocation>
</comment>
<keyword evidence="9 12" id="KW-0030">Aminoacyl-tRNA synthetase</keyword>
<comment type="domain">
    <text evidence="12">IleRS has two distinct active sites: one for aminoacylation and one for editing. The misactivated valine is translocated from the active site to the editing site, which sterically excludes the correctly activated isoleucine. The single editing site contains two valyl binding pockets, one specific for each substrate (Val-AMP or Val-tRNA(Ile)).</text>
</comment>
<dbReference type="Pfam" id="PF00133">
    <property type="entry name" value="tRNA-synt_1"/>
    <property type="match status" value="1"/>
</dbReference>
<dbReference type="InterPro" id="IPR009080">
    <property type="entry name" value="tRNAsynth_Ia_anticodon-bd"/>
</dbReference>
<comment type="similarity">
    <text evidence="1 12">Belongs to the class-I aminoacyl-tRNA synthetase family. IleS type 1 subfamily.</text>
</comment>
<feature type="domain" description="Methionyl/Valyl/Leucyl/Isoleucyl-tRNA synthetase anticodon-binding" evidence="15">
    <location>
        <begin position="727"/>
        <end position="881"/>
    </location>
</feature>
<comment type="subunit">
    <text evidence="12">Monomer.</text>
</comment>
<dbReference type="PRINTS" id="PR00984">
    <property type="entry name" value="TRNASYNTHILE"/>
</dbReference>
<feature type="short sequence motif" description="'KMSKS' region" evidence="12">
    <location>
        <begin position="644"/>
        <end position="648"/>
    </location>
</feature>
<organism evidence="16 17">
    <name type="scientific">Cellvibrio fibrivorans</name>
    <dbReference type="NCBI Taxonomy" id="126350"/>
    <lineage>
        <taxon>Bacteria</taxon>
        <taxon>Pseudomonadati</taxon>
        <taxon>Pseudomonadota</taxon>
        <taxon>Gammaproteobacteria</taxon>
        <taxon>Cellvibrionales</taxon>
        <taxon>Cellvibrionaceae</taxon>
        <taxon>Cellvibrio</taxon>
    </lineage>
</organism>
<dbReference type="InterPro" id="IPR001412">
    <property type="entry name" value="aa-tRNA-synth_I_CS"/>
</dbReference>
<dbReference type="InterPro" id="IPR002301">
    <property type="entry name" value="Ile-tRNA-ligase"/>
</dbReference>
<evidence type="ECO:0000313" key="16">
    <source>
        <dbReference type="EMBL" id="MDR7091142.1"/>
    </source>
</evidence>
<evidence type="ECO:0000256" key="7">
    <source>
        <dbReference type="ARBA" id="ARBA00022840"/>
    </source>
</evidence>
<dbReference type="InterPro" id="IPR014729">
    <property type="entry name" value="Rossmann-like_a/b/a_fold"/>
</dbReference>
<dbReference type="InterPro" id="IPR013155">
    <property type="entry name" value="M/V/L/I-tRNA-synth_anticd-bd"/>
</dbReference>
<feature type="binding site" evidence="12">
    <location>
        <position position="939"/>
    </location>
    <ligand>
        <name>Zn(2+)</name>
        <dbReference type="ChEBI" id="CHEBI:29105"/>
    </ligand>
</feature>
<dbReference type="CDD" id="cd07960">
    <property type="entry name" value="Anticodon_Ia_Ile_BEm"/>
    <property type="match status" value="1"/>
</dbReference>
<evidence type="ECO:0000256" key="11">
    <source>
        <dbReference type="ARBA" id="ARBA00048359"/>
    </source>
</evidence>
<dbReference type="EMBL" id="JAVDVX010000006">
    <property type="protein sequence ID" value="MDR7091142.1"/>
    <property type="molecule type" value="Genomic_DNA"/>
</dbReference>
<evidence type="ECO:0000256" key="3">
    <source>
        <dbReference type="ARBA" id="ARBA00022598"/>
    </source>
</evidence>
<feature type="binding site" evidence="12">
    <location>
        <position position="942"/>
    </location>
    <ligand>
        <name>Zn(2+)</name>
        <dbReference type="ChEBI" id="CHEBI:29105"/>
    </ligand>
</feature>
<dbReference type="GO" id="GO:0004822">
    <property type="term" value="F:isoleucine-tRNA ligase activity"/>
    <property type="evidence" value="ECO:0007669"/>
    <property type="project" value="UniProtKB-EC"/>
</dbReference>
<dbReference type="RefSeq" id="WP_310074084.1">
    <property type="nucleotide sequence ID" value="NZ_JAVDVX010000006.1"/>
</dbReference>
<dbReference type="InterPro" id="IPR002300">
    <property type="entry name" value="aa-tRNA-synth_Ia"/>
</dbReference>
<keyword evidence="7 12" id="KW-0067">ATP-binding</keyword>
<evidence type="ECO:0000256" key="10">
    <source>
        <dbReference type="ARBA" id="ARBA00025217"/>
    </source>
</evidence>
<accession>A0ABU1V129</accession>
<comment type="function">
    <text evidence="10 12">Catalyzes the attachment of isoleucine to tRNA(Ile). As IleRS can inadvertently accommodate and process structurally similar amino acids such as valine, to avoid such errors it has two additional distinct tRNA(Ile)-dependent editing activities. One activity is designated as 'pretransfer' editing and involves the hydrolysis of activated Val-AMP. The other activity is designated 'posttransfer' editing and involves deacylation of mischarged Val-tRNA(Ile).</text>
</comment>
<keyword evidence="3 12" id="KW-0436">Ligase</keyword>
<evidence type="ECO:0000256" key="2">
    <source>
        <dbReference type="ARBA" id="ARBA00022490"/>
    </source>
</evidence>
<protein>
    <recommendedName>
        <fullName evidence="12">Isoleucine--tRNA ligase</fullName>
        <ecNumber evidence="12">6.1.1.5</ecNumber>
    </recommendedName>
    <alternativeName>
        <fullName evidence="12">Isoleucyl-tRNA synthetase</fullName>
        <shortName evidence="12">IleRS</shortName>
    </alternativeName>
</protein>
<gene>
    <name evidence="12" type="primary">ileS</name>
    <name evidence="16" type="ORF">J2X05_003177</name>
</gene>
<evidence type="ECO:0000256" key="12">
    <source>
        <dbReference type="HAMAP-Rule" id="MF_02002"/>
    </source>
</evidence>
<evidence type="ECO:0000256" key="8">
    <source>
        <dbReference type="ARBA" id="ARBA00022917"/>
    </source>
</evidence>
<dbReference type="Pfam" id="PF06827">
    <property type="entry name" value="zf-FPG_IleRS"/>
    <property type="match status" value="1"/>
</dbReference>
<keyword evidence="17" id="KW-1185">Reference proteome</keyword>
<dbReference type="InterPro" id="IPR009008">
    <property type="entry name" value="Val/Leu/Ile-tRNA-synth_edit"/>
</dbReference>
<dbReference type="Proteomes" id="UP001253595">
    <property type="component" value="Unassembled WGS sequence"/>
</dbReference>
<dbReference type="PANTHER" id="PTHR42765:SF1">
    <property type="entry name" value="ISOLEUCINE--TRNA LIGASE, MITOCHONDRIAL"/>
    <property type="match status" value="1"/>
</dbReference>
<feature type="binding site" evidence="12">
    <location>
        <position position="647"/>
    </location>
    <ligand>
        <name>ATP</name>
        <dbReference type="ChEBI" id="CHEBI:30616"/>
    </ligand>
</feature>
<evidence type="ECO:0000259" key="14">
    <source>
        <dbReference type="Pfam" id="PF06827"/>
    </source>
</evidence>
<feature type="binding site" evidence="12">
    <location>
        <position position="603"/>
    </location>
    <ligand>
        <name>L-isoleucyl-5'-AMP</name>
        <dbReference type="ChEBI" id="CHEBI:178002"/>
    </ligand>
</feature>
<evidence type="ECO:0000256" key="9">
    <source>
        <dbReference type="ARBA" id="ARBA00023146"/>
    </source>
</evidence>
<evidence type="ECO:0000256" key="5">
    <source>
        <dbReference type="ARBA" id="ARBA00022741"/>
    </source>
</evidence>
<dbReference type="Gene3D" id="1.10.730.20">
    <property type="match status" value="1"/>
</dbReference>
<evidence type="ECO:0000256" key="4">
    <source>
        <dbReference type="ARBA" id="ARBA00022723"/>
    </source>
</evidence>
<dbReference type="PANTHER" id="PTHR42765">
    <property type="entry name" value="SOLEUCYL-TRNA SYNTHETASE"/>
    <property type="match status" value="1"/>
</dbReference>
<name>A0ABU1V129_9GAMM</name>
<dbReference type="Pfam" id="PF08264">
    <property type="entry name" value="Anticodon_1"/>
    <property type="match status" value="1"/>
</dbReference>
<feature type="binding site" evidence="12">
    <location>
        <position position="959"/>
    </location>
    <ligand>
        <name>Zn(2+)</name>
        <dbReference type="ChEBI" id="CHEBI:29105"/>
    </ligand>
</feature>
<feature type="binding site" evidence="12">
    <location>
        <position position="962"/>
    </location>
    <ligand>
        <name>Zn(2+)</name>
        <dbReference type="ChEBI" id="CHEBI:29105"/>
    </ligand>
</feature>
<dbReference type="SUPFAM" id="SSF47323">
    <property type="entry name" value="Anticodon-binding domain of a subclass of class I aminoacyl-tRNA synthetases"/>
    <property type="match status" value="1"/>
</dbReference>
<dbReference type="Gene3D" id="1.10.10.830">
    <property type="entry name" value="Ile-tRNA synthetase CP2 domain-like"/>
    <property type="match status" value="1"/>
</dbReference>
<dbReference type="PROSITE" id="PS00178">
    <property type="entry name" value="AA_TRNA_LIGASE_I"/>
    <property type="match status" value="1"/>
</dbReference>
<evidence type="ECO:0000313" key="17">
    <source>
        <dbReference type="Proteomes" id="UP001253595"/>
    </source>
</evidence>
<evidence type="ECO:0000256" key="6">
    <source>
        <dbReference type="ARBA" id="ARBA00022833"/>
    </source>
</evidence>
<dbReference type="SUPFAM" id="SSF52374">
    <property type="entry name" value="Nucleotidylyl transferase"/>
    <property type="match status" value="1"/>
</dbReference>
<dbReference type="EC" id="6.1.1.5" evidence="12"/>
<reference evidence="16 17" key="1">
    <citation type="submission" date="2023-07" db="EMBL/GenBank/DDBJ databases">
        <title>Sorghum-associated microbial communities from plants grown in Nebraska, USA.</title>
        <authorList>
            <person name="Schachtman D."/>
        </authorList>
    </citation>
    <scope>NUCLEOTIDE SEQUENCE [LARGE SCALE GENOMIC DNA]</scope>
    <source>
        <strain evidence="16 17">BE190</strain>
    </source>
</reference>
<dbReference type="InterPro" id="IPR023585">
    <property type="entry name" value="Ile-tRNA-ligase_type1"/>
</dbReference>
<evidence type="ECO:0000259" key="15">
    <source>
        <dbReference type="Pfam" id="PF08264"/>
    </source>
</evidence>
<comment type="caution">
    <text evidence="16">The sequence shown here is derived from an EMBL/GenBank/DDBJ whole genome shotgun (WGS) entry which is preliminary data.</text>
</comment>